<evidence type="ECO:0000313" key="1">
    <source>
        <dbReference type="EMBL" id="KAL3958890.1"/>
    </source>
</evidence>
<keyword evidence="2" id="KW-1185">Reference proteome</keyword>
<protein>
    <submittedName>
        <fullName evidence="1">Uncharacterized protein</fullName>
    </submittedName>
</protein>
<proteinExistence type="predicted"/>
<gene>
    <name evidence="1" type="ORF">ACCO45_007052</name>
</gene>
<reference evidence="1" key="1">
    <citation type="submission" date="2024-12" db="EMBL/GenBank/DDBJ databases">
        <title>Comparative genomics and development of molecular markers within Purpureocillium lilacinum and among Purpureocillium species.</title>
        <authorList>
            <person name="Yeh Z.-Y."/>
            <person name="Ni N.-T."/>
            <person name="Lo P.-H."/>
            <person name="Mushyakhwo K."/>
            <person name="Lin C.-F."/>
            <person name="Nai Y.-S."/>
        </authorList>
    </citation>
    <scope>NUCLEOTIDE SEQUENCE</scope>
    <source>
        <strain evidence="1">NCHU-NPUST-175</strain>
    </source>
</reference>
<sequence length="232" mass="24800">MDLACRKRTLSTNHSTLSPHQAHYQYASGLWCSAGPCNESTRTRPQRHSRLSIPPRSRRSVGIARAWTTSGRGRALQPCPRCLDPAAGAAMASDSQLVCGYLNIPLPTLAGDVVDELAAGEEGRGWGHMQEGTGSNSLHHARDAAIICVAPPPSHQRQGRGIGRLALGAATSTCQSNRCPGHMAGHPDCPIVNGLSFMPYRVANAPSLVARVWSDLIRIRHLANWAPLAGPE</sequence>
<name>A0ACC4DR81_PURLI</name>
<accession>A0ACC4DR81</accession>
<organism evidence="1 2">
    <name type="scientific">Purpureocillium lilacinum</name>
    <name type="common">Paecilomyces lilacinus</name>
    <dbReference type="NCBI Taxonomy" id="33203"/>
    <lineage>
        <taxon>Eukaryota</taxon>
        <taxon>Fungi</taxon>
        <taxon>Dikarya</taxon>
        <taxon>Ascomycota</taxon>
        <taxon>Pezizomycotina</taxon>
        <taxon>Sordariomycetes</taxon>
        <taxon>Hypocreomycetidae</taxon>
        <taxon>Hypocreales</taxon>
        <taxon>Ophiocordycipitaceae</taxon>
        <taxon>Purpureocillium</taxon>
    </lineage>
</organism>
<evidence type="ECO:0000313" key="2">
    <source>
        <dbReference type="Proteomes" id="UP001638806"/>
    </source>
</evidence>
<comment type="caution">
    <text evidence="1">The sequence shown here is derived from an EMBL/GenBank/DDBJ whole genome shotgun (WGS) entry which is preliminary data.</text>
</comment>
<dbReference type="EMBL" id="JBGNUJ010000006">
    <property type="protein sequence ID" value="KAL3958890.1"/>
    <property type="molecule type" value="Genomic_DNA"/>
</dbReference>
<dbReference type="Proteomes" id="UP001638806">
    <property type="component" value="Unassembled WGS sequence"/>
</dbReference>